<feature type="region of interest" description="Disordered" evidence="1">
    <location>
        <begin position="1"/>
        <end position="50"/>
    </location>
</feature>
<evidence type="ECO:0000256" key="1">
    <source>
        <dbReference type="SAM" id="MobiDB-lite"/>
    </source>
</evidence>
<gene>
    <name evidence="2" type="ORF">PPSIR1_05961</name>
    <name evidence="3" type="ORF">PPSIR1_21079</name>
</gene>
<feature type="compositionally biased region" description="Basic and acidic residues" evidence="1">
    <location>
        <begin position="35"/>
        <end position="50"/>
    </location>
</feature>
<dbReference type="EMBL" id="ABCS01000018">
    <property type="protein sequence ID" value="EDM79562.1"/>
    <property type="molecule type" value="Genomic_DNA"/>
</dbReference>
<dbReference type="Proteomes" id="UP000005801">
    <property type="component" value="Unassembled WGS sequence"/>
</dbReference>
<organism evidence="3 4">
    <name type="scientific">Plesiocystis pacifica SIR-1</name>
    <dbReference type="NCBI Taxonomy" id="391625"/>
    <lineage>
        <taxon>Bacteria</taxon>
        <taxon>Pseudomonadati</taxon>
        <taxon>Myxococcota</taxon>
        <taxon>Polyangia</taxon>
        <taxon>Nannocystales</taxon>
        <taxon>Nannocystaceae</taxon>
        <taxon>Plesiocystis</taxon>
    </lineage>
</organism>
<sequence length="79" mass="8952">MSGEETTTRGEQRELERRKAKQGGRARRAGLLLDKQAKERARQDALEDQQGRLEGRVAELERRINSHATRLAALEEPAT</sequence>
<proteinExistence type="predicted"/>
<feature type="compositionally biased region" description="Basic residues" evidence="1">
    <location>
        <begin position="18"/>
        <end position="28"/>
    </location>
</feature>
<evidence type="ECO:0000313" key="4">
    <source>
        <dbReference type="Proteomes" id="UP000005801"/>
    </source>
</evidence>
<evidence type="ECO:0000313" key="2">
    <source>
        <dbReference type="EMBL" id="EDM78370.1"/>
    </source>
</evidence>
<dbReference type="EMBL" id="ABCS01000031">
    <property type="protein sequence ID" value="EDM78370.1"/>
    <property type="molecule type" value="Genomic_DNA"/>
</dbReference>
<accession>A6G3F5</accession>
<dbReference type="AlphaFoldDB" id="A6G3F5"/>
<dbReference type="STRING" id="391625.PPSIR1_05961"/>
<dbReference type="RefSeq" id="WP_006971254.1">
    <property type="nucleotide sequence ID" value="NZ_ABCS01000018.1"/>
</dbReference>
<protein>
    <submittedName>
        <fullName evidence="3">Uncharacterized protein</fullName>
    </submittedName>
</protein>
<name>A6G3F5_9BACT</name>
<evidence type="ECO:0000313" key="3">
    <source>
        <dbReference type="EMBL" id="EDM79562.1"/>
    </source>
</evidence>
<keyword evidence="4" id="KW-1185">Reference proteome</keyword>
<reference evidence="3 4" key="1">
    <citation type="submission" date="2007-06" db="EMBL/GenBank/DDBJ databases">
        <authorList>
            <person name="Shimkets L."/>
            <person name="Ferriera S."/>
            <person name="Johnson J."/>
            <person name="Kravitz S."/>
            <person name="Beeson K."/>
            <person name="Sutton G."/>
            <person name="Rogers Y.-H."/>
            <person name="Friedman R."/>
            <person name="Frazier M."/>
            <person name="Venter J.C."/>
        </authorList>
    </citation>
    <scope>NUCLEOTIDE SEQUENCE [LARGE SCALE GENOMIC DNA]</scope>
    <source>
        <strain evidence="3 4">SIR-1</strain>
    </source>
</reference>
<comment type="caution">
    <text evidence="3">The sequence shown here is derived from an EMBL/GenBank/DDBJ whole genome shotgun (WGS) entry which is preliminary data.</text>
</comment>
<feature type="compositionally biased region" description="Basic and acidic residues" evidence="1">
    <location>
        <begin position="1"/>
        <end position="17"/>
    </location>
</feature>